<evidence type="ECO:0000313" key="1">
    <source>
        <dbReference type="EMBL" id="TFK96795.1"/>
    </source>
</evidence>
<gene>
    <name evidence="1" type="ORF">BDV98DRAFT_586043</name>
</gene>
<name>A0A5C3Q3W1_9AGAR</name>
<dbReference type="EMBL" id="ML178854">
    <property type="protein sequence ID" value="TFK96795.1"/>
    <property type="molecule type" value="Genomic_DNA"/>
</dbReference>
<dbReference type="Proteomes" id="UP000305067">
    <property type="component" value="Unassembled WGS sequence"/>
</dbReference>
<sequence>MRILSRHLELAGTAPLDITLCIGEIGQTSENDDYGPAGFWLDQLVATPPGCFAQLETTSLSITLSELPAPFLARNAAAFPWNQQERVKIEGKCSEQIISSILQLFPTIYTITGSELHQHTGLAKTSSSGVSTPYGELGLRIGCSGNKDDSSPIILAQVLTILELLPQLSHLELVGASHDQALGIPSRLSLNSAKCGAKNTICPGLECLVLREIGSRPFRNVPSMDNIMAQYVQLICHLADVLNSRAHLPKEDVDGGKDISRTISTHSFLSHQFRIVRLGVYDILKESISLHSDLQKAVKYLQSFVRSGVDLDVCWLGYDDEELVGLVGQAVMFSFLWDAPLVDPDGGLVDDILFELEDD</sequence>
<dbReference type="AlphaFoldDB" id="A0A5C3Q3W1"/>
<organism evidence="1 2">
    <name type="scientific">Pterulicium gracile</name>
    <dbReference type="NCBI Taxonomy" id="1884261"/>
    <lineage>
        <taxon>Eukaryota</taxon>
        <taxon>Fungi</taxon>
        <taxon>Dikarya</taxon>
        <taxon>Basidiomycota</taxon>
        <taxon>Agaricomycotina</taxon>
        <taxon>Agaricomycetes</taxon>
        <taxon>Agaricomycetidae</taxon>
        <taxon>Agaricales</taxon>
        <taxon>Pleurotineae</taxon>
        <taxon>Pterulaceae</taxon>
        <taxon>Pterulicium</taxon>
    </lineage>
</organism>
<keyword evidence="2" id="KW-1185">Reference proteome</keyword>
<accession>A0A5C3Q3W1</accession>
<evidence type="ECO:0000313" key="2">
    <source>
        <dbReference type="Proteomes" id="UP000305067"/>
    </source>
</evidence>
<protein>
    <submittedName>
        <fullName evidence="1">Uncharacterized protein</fullName>
    </submittedName>
</protein>
<reference evidence="1 2" key="1">
    <citation type="journal article" date="2019" name="Nat. Ecol. Evol.">
        <title>Megaphylogeny resolves global patterns of mushroom evolution.</title>
        <authorList>
            <person name="Varga T."/>
            <person name="Krizsan K."/>
            <person name="Foldi C."/>
            <person name="Dima B."/>
            <person name="Sanchez-Garcia M."/>
            <person name="Sanchez-Ramirez S."/>
            <person name="Szollosi G.J."/>
            <person name="Szarkandi J.G."/>
            <person name="Papp V."/>
            <person name="Albert L."/>
            <person name="Andreopoulos W."/>
            <person name="Angelini C."/>
            <person name="Antonin V."/>
            <person name="Barry K.W."/>
            <person name="Bougher N.L."/>
            <person name="Buchanan P."/>
            <person name="Buyck B."/>
            <person name="Bense V."/>
            <person name="Catcheside P."/>
            <person name="Chovatia M."/>
            <person name="Cooper J."/>
            <person name="Damon W."/>
            <person name="Desjardin D."/>
            <person name="Finy P."/>
            <person name="Geml J."/>
            <person name="Haridas S."/>
            <person name="Hughes K."/>
            <person name="Justo A."/>
            <person name="Karasinski D."/>
            <person name="Kautmanova I."/>
            <person name="Kiss B."/>
            <person name="Kocsube S."/>
            <person name="Kotiranta H."/>
            <person name="LaButti K.M."/>
            <person name="Lechner B.E."/>
            <person name="Liimatainen K."/>
            <person name="Lipzen A."/>
            <person name="Lukacs Z."/>
            <person name="Mihaltcheva S."/>
            <person name="Morgado L.N."/>
            <person name="Niskanen T."/>
            <person name="Noordeloos M.E."/>
            <person name="Ohm R.A."/>
            <person name="Ortiz-Santana B."/>
            <person name="Ovrebo C."/>
            <person name="Racz N."/>
            <person name="Riley R."/>
            <person name="Savchenko A."/>
            <person name="Shiryaev A."/>
            <person name="Soop K."/>
            <person name="Spirin V."/>
            <person name="Szebenyi C."/>
            <person name="Tomsovsky M."/>
            <person name="Tulloss R.E."/>
            <person name="Uehling J."/>
            <person name="Grigoriev I.V."/>
            <person name="Vagvolgyi C."/>
            <person name="Papp T."/>
            <person name="Martin F.M."/>
            <person name="Miettinen O."/>
            <person name="Hibbett D.S."/>
            <person name="Nagy L.G."/>
        </authorList>
    </citation>
    <scope>NUCLEOTIDE SEQUENCE [LARGE SCALE GENOMIC DNA]</scope>
    <source>
        <strain evidence="1 2">CBS 309.79</strain>
    </source>
</reference>
<proteinExistence type="predicted"/>